<sequence>MVRIIAPYPSSYFQRLAQVVVGGGPTSIELSGELHDFLGDDLKSRYPEPAGKIRITSGLPMFSKHLIDHTESAFKESKIIPTKTMAKEVKEKNVVLQIPDKSIAEVPCGMAVWTAGNKGRQITQDLMGKLPSVRTNRRGISVDDHLRMAARMTASSLSAAVPLLPTRPLHKSPRSRQGAESEEVTKEKEALSRQLEKLKLWPFRYSHRGSLVHRPDKATADLPFFNGNFANGGVATFLFWRSAYLSMLFSPHNCTLVATDWIKTKVFRRDVSCD</sequence>
<gene>
    <name evidence="13" type="ORF">FIBSPDRAFT_956282</name>
</gene>
<dbReference type="STRING" id="436010.A0A166H5F5"/>
<feature type="compositionally biased region" description="Basic and acidic residues" evidence="10">
    <location>
        <begin position="177"/>
        <end position="188"/>
    </location>
</feature>
<name>A0A166H5F5_9AGAM</name>
<evidence type="ECO:0000313" key="13">
    <source>
        <dbReference type="EMBL" id="KZP18501.1"/>
    </source>
</evidence>
<keyword evidence="14" id="KW-1185">Reference proteome</keyword>
<comment type="catalytic activity">
    <reaction evidence="8">
        <text>a quinone + NADH + H(+) = a quinol + NAD(+)</text>
        <dbReference type="Rhea" id="RHEA:46160"/>
        <dbReference type="ChEBI" id="CHEBI:15378"/>
        <dbReference type="ChEBI" id="CHEBI:24646"/>
        <dbReference type="ChEBI" id="CHEBI:57540"/>
        <dbReference type="ChEBI" id="CHEBI:57945"/>
        <dbReference type="ChEBI" id="CHEBI:132124"/>
        <dbReference type="EC" id="1.6.5.9"/>
    </reaction>
</comment>
<evidence type="ECO:0000256" key="1">
    <source>
        <dbReference type="ARBA" id="ARBA00005272"/>
    </source>
</evidence>
<organism evidence="13 14">
    <name type="scientific">Athelia psychrophila</name>
    <dbReference type="NCBI Taxonomy" id="1759441"/>
    <lineage>
        <taxon>Eukaryota</taxon>
        <taxon>Fungi</taxon>
        <taxon>Dikarya</taxon>
        <taxon>Basidiomycota</taxon>
        <taxon>Agaricomycotina</taxon>
        <taxon>Agaricomycetes</taxon>
        <taxon>Agaricomycetidae</taxon>
        <taxon>Atheliales</taxon>
        <taxon>Atheliaceae</taxon>
        <taxon>Athelia</taxon>
    </lineage>
</organism>
<feature type="domain" description="External alternative NADH-ubiquinone oxidoreductase-like C-terminal" evidence="12">
    <location>
        <begin position="216"/>
        <end position="270"/>
    </location>
</feature>
<proteinExistence type="inferred from homology"/>
<dbReference type="PANTHER" id="PTHR43706">
    <property type="entry name" value="NADH DEHYDROGENASE"/>
    <property type="match status" value="1"/>
</dbReference>
<reference evidence="13 14" key="1">
    <citation type="journal article" date="2016" name="Mol. Biol. Evol.">
        <title>Comparative Genomics of Early-Diverging Mushroom-Forming Fungi Provides Insights into the Origins of Lignocellulose Decay Capabilities.</title>
        <authorList>
            <person name="Nagy L.G."/>
            <person name="Riley R."/>
            <person name="Tritt A."/>
            <person name="Adam C."/>
            <person name="Daum C."/>
            <person name="Floudas D."/>
            <person name="Sun H."/>
            <person name="Yadav J.S."/>
            <person name="Pangilinan J."/>
            <person name="Larsson K.H."/>
            <person name="Matsuura K."/>
            <person name="Barry K."/>
            <person name="Labutti K."/>
            <person name="Kuo R."/>
            <person name="Ohm R.A."/>
            <person name="Bhattacharya S.S."/>
            <person name="Shirouzu T."/>
            <person name="Yoshinaga Y."/>
            <person name="Martin F.M."/>
            <person name="Grigoriev I.V."/>
            <person name="Hibbett D.S."/>
        </authorList>
    </citation>
    <scope>NUCLEOTIDE SEQUENCE [LARGE SCALE GENOMIC DNA]</scope>
    <source>
        <strain evidence="13 14">CBS 109695</strain>
    </source>
</reference>
<evidence type="ECO:0000256" key="4">
    <source>
        <dbReference type="ARBA" id="ARBA00022827"/>
    </source>
</evidence>
<dbReference type="OrthoDB" id="3244603at2759"/>
<comment type="similarity">
    <text evidence="1">Belongs to the NADH dehydrogenase family.</text>
</comment>
<evidence type="ECO:0000256" key="3">
    <source>
        <dbReference type="ARBA" id="ARBA00022630"/>
    </source>
</evidence>
<keyword evidence="3" id="KW-0285">Flavoprotein</keyword>
<dbReference type="GO" id="GO:0050136">
    <property type="term" value="F:NADH dehydrogenase (quinone) (non-electrogenic) activity"/>
    <property type="evidence" value="ECO:0007669"/>
    <property type="project" value="UniProtKB-EC"/>
</dbReference>
<keyword evidence="4" id="KW-0274">FAD</keyword>
<feature type="region of interest" description="Disordered" evidence="10">
    <location>
        <begin position="165"/>
        <end position="188"/>
    </location>
</feature>
<dbReference type="InterPro" id="IPR054585">
    <property type="entry name" value="NDH2-like_C"/>
</dbReference>
<evidence type="ECO:0000256" key="5">
    <source>
        <dbReference type="ARBA" id="ARBA00022946"/>
    </source>
</evidence>
<dbReference type="InterPro" id="IPR045024">
    <property type="entry name" value="NDH-2"/>
</dbReference>
<dbReference type="Proteomes" id="UP000076532">
    <property type="component" value="Unassembled WGS sequence"/>
</dbReference>
<dbReference type="EC" id="1.6.5.9" evidence="2"/>
<accession>A0A166H5F5</accession>
<keyword evidence="5" id="KW-0809">Transit peptide</keyword>
<evidence type="ECO:0000256" key="7">
    <source>
        <dbReference type="ARBA" id="ARBA00023027"/>
    </source>
</evidence>
<evidence type="ECO:0000259" key="12">
    <source>
        <dbReference type="Pfam" id="PF22366"/>
    </source>
</evidence>
<evidence type="ECO:0000256" key="2">
    <source>
        <dbReference type="ARBA" id="ARBA00012637"/>
    </source>
</evidence>
<evidence type="ECO:0000256" key="6">
    <source>
        <dbReference type="ARBA" id="ARBA00023002"/>
    </source>
</evidence>
<dbReference type="Pfam" id="PF07992">
    <property type="entry name" value="Pyr_redox_2"/>
    <property type="match status" value="1"/>
</dbReference>
<dbReference type="InterPro" id="IPR023753">
    <property type="entry name" value="FAD/NAD-binding_dom"/>
</dbReference>
<protein>
    <recommendedName>
        <fullName evidence="2">NADH:ubiquinone reductase (non-electrogenic)</fullName>
        <ecNumber evidence="2">1.6.5.9</ecNumber>
    </recommendedName>
</protein>
<evidence type="ECO:0000256" key="8">
    <source>
        <dbReference type="ARBA" id="ARBA00047599"/>
    </source>
</evidence>
<dbReference type="PANTHER" id="PTHR43706:SF47">
    <property type="entry name" value="EXTERNAL NADH-UBIQUINONE OXIDOREDUCTASE 1, MITOCHONDRIAL-RELATED"/>
    <property type="match status" value="1"/>
</dbReference>
<evidence type="ECO:0000256" key="10">
    <source>
        <dbReference type="SAM" id="MobiDB-lite"/>
    </source>
</evidence>
<evidence type="ECO:0000256" key="9">
    <source>
        <dbReference type="ARBA" id="ARBA00049010"/>
    </source>
</evidence>
<dbReference type="EMBL" id="KV417572">
    <property type="protein sequence ID" value="KZP18501.1"/>
    <property type="molecule type" value="Genomic_DNA"/>
</dbReference>
<dbReference type="GO" id="GO:0005739">
    <property type="term" value="C:mitochondrion"/>
    <property type="evidence" value="ECO:0007669"/>
    <property type="project" value="TreeGrafter"/>
</dbReference>
<keyword evidence="6" id="KW-0560">Oxidoreductase</keyword>
<dbReference type="Gene3D" id="3.50.50.100">
    <property type="match status" value="1"/>
</dbReference>
<comment type="catalytic activity">
    <reaction evidence="9">
        <text>a ubiquinone + NADH + H(+) = a ubiquinol + NAD(+)</text>
        <dbReference type="Rhea" id="RHEA:23152"/>
        <dbReference type="Rhea" id="RHEA-COMP:9565"/>
        <dbReference type="Rhea" id="RHEA-COMP:9566"/>
        <dbReference type="ChEBI" id="CHEBI:15378"/>
        <dbReference type="ChEBI" id="CHEBI:16389"/>
        <dbReference type="ChEBI" id="CHEBI:17976"/>
        <dbReference type="ChEBI" id="CHEBI:57540"/>
        <dbReference type="ChEBI" id="CHEBI:57945"/>
    </reaction>
</comment>
<dbReference type="AlphaFoldDB" id="A0A166H5F5"/>
<evidence type="ECO:0000313" key="14">
    <source>
        <dbReference type="Proteomes" id="UP000076532"/>
    </source>
</evidence>
<feature type="domain" description="FAD/NAD(P)-binding" evidence="11">
    <location>
        <begin position="19"/>
        <end position="148"/>
    </location>
</feature>
<evidence type="ECO:0000259" key="11">
    <source>
        <dbReference type="Pfam" id="PF07992"/>
    </source>
</evidence>
<keyword evidence="7" id="KW-0520">NAD</keyword>
<dbReference type="Pfam" id="PF22366">
    <property type="entry name" value="NDH2_C"/>
    <property type="match status" value="1"/>
</dbReference>